<feature type="transmembrane region" description="Helical" evidence="1">
    <location>
        <begin position="57"/>
        <end position="75"/>
    </location>
</feature>
<evidence type="ECO:0000313" key="2">
    <source>
        <dbReference type="EMBL" id="CAD9112656.1"/>
    </source>
</evidence>
<protein>
    <submittedName>
        <fullName evidence="2">Uncharacterized protein</fullName>
    </submittedName>
</protein>
<evidence type="ECO:0000256" key="1">
    <source>
        <dbReference type="SAM" id="Phobius"/>
    </source>
</evidence>
<keyword evidence="1" id="KW-0812">Transmembrane</keyword>
<proteinExistence type="predicted"/>
<organism evidence="2">
    <name type="scientific">Alexandrium catenella</name>
    <name type="common">Red tide dinoflagellate</name>
    <name type="synonym">Gonyaulax catenella</name>
    <dbReference type="NCBI Taxonomy" id="2925"/>
    <lineage>
        <taxon>Eukaryota</taxon>
        <taxon>Sar</taxon>
        <taxon>Alveolata</taxon>
        <taxon>Dinophyceae</taxon>
        <taxon>Gonyaulacales</taxon>
        <taxon>Pyrocystaceae</taxon>
        <taxon>Alexandrium</taxon>
    </lineage>
</organism>
<accession>A0A7S1LT52</accession>
<sequence>MAAEQLRSGVEMAAEEGLLVNTEFAPEVDYDGGCPGLSASDQDFAASRPPRRLTRGFAHAVGGGAVGLLLAAAAICSFHRIHGTSGGAVEDSVGFSFFGSMTEVLGSLRDGVKALDTVISTSNESFQNFTEMVHNMKGTAENLADTSNSLYASMNKPNKWRIGIRKKIQGMNATQKAAFKKKLMKKLNITSLKQLRPVANLSDGNPCADNEEDHAGLCYSRCSDLSAGKFPHRTSAWSCCSHEPPCGYSPGEQHTVFNVCGGYGTSPAADGCPHARGSCLVNEEMYNGYCYKKCAFITFGVLPHRSGAASCCHTDKKKSRFRFLDLDGCDTDAGTYAVGGGRGYDPLEPVEVHQPIVALVEGTA</sequence>
<gene>
    <name evidence="2" type="ORF">ACAT0790_LOCUS13257</name>
</gene>
<keyword evidence="1" id="KW-1133">Transmembrane helix</keyword>
<name>A0A7S1LT52_ALECA</name>
<dbReference type="AlphaFoldDB" id="A0A7S1LT52"/>
<dbReference type="EMBL" id="HBGE01021932">
    <property type="protein sequence ID" value="CAD9112656.1"/>
    <property type="molecule type" value="Transcribed_RNA"/>
</dbReference>
<reference evidence="2" key="1">
    <citation type="submission" date="2021-01" db="EMBL/GenBank/DDBJ databases">
        <authorList>
            <person name="Corre E."/>
            <person name="Pelletier E."/>
            <person name="Niang G."/>
            <person name="Scheremetjew M."/>
            <person name="Finn R."/>
            <person name="Kale V."/>
            <person name="Holt S."/>
            <person name="Cochrane G."/>
            <person name="Meng A."/>
            <person name="Brown T."/>
            <person name="Cohen L."/>
        </authorList>
    </citation>
    <scope>NUCLEOTIDE SEQUENCE</scope>
    <source>
        <strain evidence="2">OF101</strain>
    </source>
</reference>
<keyword evidence="1" id="KW-0472">Membrane</keyword>